<accession>A0A7J7HIL2</accession>
<reference evidence="1 2" key="2">
    <citation type="submission" date="2020-07" db="EMBL/GenBank/DDBJ databases">
        <title>Genome assembly of wild tea tree DASZ reveals pedigree and selection history of tea varieties.</title>
        <authorList>
            <person name="Zhang W."/>
        </authorList>
    </citation>
    <scope>NUCLEOTIDE SEQUENCE [LARGE SCALE GENOMIC DNA]</scope>
    <source>
        <strain evidence="2">cv. G240</strain>
        <tissue evidence="1">Leaf</tissue>
    </source>
</reference>
<dbReference type="Proteomes" id="UP000593564">
    <property type="component" value="Unassembled WGS sequence"/>
</dbReference>
<protein>
    <submittedName>
        <fullName evidence="1">Uncharacterized protein</fullName>
    </submittedName>
</protein>
<gene>
    <name evidence="1" type="ORF">HYC85_009700</name>
</gene>
<comment type="caution">
    <text evidence="1">The sequence shown here is derived from an EMBL/GenBank/DDBJ whole genome shotgun (WGS) entry which is preliminary data.</text>
</comment>
<dbReference type="AlphaFoldDB" id="A0A7J7HIL2"/>
<sequence>MHVVVAFVSCGYMKRSSSLGMMLHIKPQIESTETQCGQMATRSPIYHLHCILYCTVLILQCQTSLKLTRFSNSIACPVKVGEV</sequence>
<evidence type="ECO:0000313" key="1">
    <source>
        <dbReference type="EMBL" id="KAF5951756.1"/>
    </source>
</evidence>
<reference evidence="2" key="1">
    <citation type="journal article" date="2020" name="Nat. Commun.">
        <title>Genome assembly of wild tea tree DASZ reveals pedigree and selection history of tea varieties.</title>
        <authorList>
            <person name="Zhang W."/>
            <person name="Zhang Y."/>
            <person name="Qiu H."/>
            <person name="Guo Y."/>
            <person name="Wan H."/>
            <person name="Zhang X."/>
            <person name="Scossa F."/>
            <person name="Alseekh S."/>
            <person name="Zhang Q."/>
            <person name="Wang P."/>
            <person name="Xu L."/>
            <person name="Schmidt M.H."/>
            <person name="Jia X."/>
            <person name="Li D."/>
            <person name="Zhu A."/>
            <person name="Guo F."/>
            <person name="Chen W."/>
            <person name="Ni D."/>
            <person name="Usadel B."/>
            <person name="Fernie A.R."/>
            <person name="Wen W."/>
        </authorList>
    </citation>
    <scope>NUCLEOTIDE SEQUENCE [LARGE SCALE GENOMIC DNA]</scope>
    <source>
        <strain evidence="2">cv. G240</strain>
    </source>
</reference>
<dbReference type="EMBL" id="JACBKZ010000004">
    <property type="protein sequence ID" value="KAF5951756.1"/>
    <property type="molecule type" value="Genomic_DNA"/>
</dbReference>
<evidence type="ECO:0000313" key="2">
    <source>
        <dbReference type="Proteomes" id="UP000593564"/>
    </source>
</evidence>
<keyword evidence="2" id="KW-1185">Reference proteome</keyword>
<proteinExistence type="predicted"/>
<organism evidence="1 2">
    <name type="scientific">Camellia sinensis</name>
    <name type="common">Tea plant</name>
    <name type="synonym">Thea sinensis</name>
    <dbReference type="NCBI Taxonomy" id="4442"/>
    <lineage>
        <taxon>Eukaryota</taxon>
        <taxon>Viridiplantae</taxon>
        <taxon>Streptophyta</taxon>
        <taxon>Embryophyta</taxon>
        <taxon>Tracheophyta</taxon>
        <taxon>Spermatophyta</taxon>
        <taxon>Magnoliopsida</taxon>
        <taxon>eudicotyledons</taxon>
        <taxon>Gunneridae</taxon>
        <taxon>Pentapetalae</taxon>
        <taxon>asterids</taxon>
        <taxon>Ericales</taxon>
        <taxon>Theaceae</taxon>
        <taxon>Camellia</taxon>
    </lineage>
</organism>
<name>A0A7J7HIL2_CAMSI</name>